<evidence type="ECO:0000313" key="2">
    <source>
        <dbReference type="Proteomes" id="UP001156141"/>
    </source>
</evidence>
<dbReference type="Gene3D" id="1.50.10.10">
    <property type="match status" value="1"/>
</dbReference>
<dbReference type="SUPFAM" id="SSF48208">
    <property type="entry name" value="Six-hairpin glycosidases"/>
    <property type="match status" value="1"/>
</dbReference>
<evidence type="ECO:0000313" key="1">
    <source>
        <dbReference type="EMBL" id="MCH4553442.1"/>
    </source>
</evidence>
<gene>
    <name evidence="1" type="ORF">MKW35_12500</name>
</gene>
<dbReference type="RefSeq" id="WP_240574466.1">
    <property type="nucleotide sequence ID" value="NZ_CP136709.1"/>
</dbReference>
<proteinExistence type="predicted"/>
<dbReference type="InterPro" id="IPR008928">
    <property type="entry name" value="6-hairpin_glycosidase_sf"/>
</dbReference>
<comment type="caution">
    <text evidence="1">The sequence shown here is derived from an EMBL/GenBank/DDBJ whole genome shotgun (WGS) entry which is preliminary data.</text>
</comment>
<dbReference type="Proteomes" id="UP001156141">
    <property type="component" value="Unassembled WGS sequence"/>
</dbReference>
<reference evidence="1" key="1">
    <citation type="submission" date="2022-02" db="EMBL/GenBank/DDBJ databases">
        <title>Aestuariibaculum sp., a marine bacterium isolated from sediment in Guangxi.</title>
        <authorList>
            <person name="Ying J."/>
        </authorList>
    </citation>
    <scope>NUCLEOTIDE SEQUENCE</scope>
    <source>
        <strain evidence="1">L182</strain>
    </source>
</reference>
<dbReference type="PROSITE" id="PS51257">
    <property type="entry name" value="PROKAR_LIPOPROTEIN"/>
    <property type="match status" value="1"/>
</dbReference>
<dbReference type="EMBL" id="JAKVQD010000005">
    <property type="protein sequence ID" value="MCH4553442.1"/>
    <property type="molecule type" value="Genomic_DNA"/>
</dbReference>
<name>A0ABS9RKG4_9FLAO</name>
<organism evidence="1 2">
    <name type="scientific">Aestuariibaculum lutulentum</name>
    <dbReference type="NCBI Taxonomy" id="2920935"/>
    <lineage>
        <taxon>Bacteria</taxon>
        <taxon>Pseudomonadati</taxon>
        <taxon>Bacteroidota</taxon>
        <taxon>Flavobacteriia</taxon>
        <taxon>Flavobacteriales</taxon>
        <taxon>Flavobacteriaceae</taxon>
    </lineage>
</organism>
<dbReference type="InterPro" id="IPR012341">
    <property type="entry name" value="6hp_glycosidase-like_sf"/>
</dbReference>
<sequence length="714" mass="81702">MKTYKFSIFNKNIKALNMLLLVCLSIYSCKTDDKKKPDEPIDRYALVTRHNINLNDVNGQIPLGNGEFCFNADGTGLQTFGGSSMSHWAWHSFPLPEGISAEDIPETGTFQQGRNTGLDEFPEDKSELRQWMFDNPHSYNLGRIRLIRTDGNELEEKDIQNIDRTYDLWSGVLTSSFTIDGEQVNVTTSVHPDKDLVSVDVESELLKKGVLQISIDFPYPSINRRLAWVGDFDEHQGNNTILLNDPNESNQADFKREMDDVSYYATINWSSDTAIQFDSNKAPNTCQLIADNTNSIKFSCAFSKSPISYNLPDVNETKASSEAYWPSFWKSGGAIDLSESKDPRWKELERRIVLSQYLMAAQSKGSNPPAEVGLMGIDSWRGQFHMEMIWWHLSHYALWDRWDLPQEALNVYERFIPSARALAEQLDYKGLKWQKSVGPEGRTAPWVGNQILIWKQPHPIFFAELDYRLNPNKETLERWAEIIDGTAEHMVDYAVRDEETGVYHLEPVMPPSEQGVTKDDIFDLAYWKWGLEHAQIWRERMGLERNPDWEDVLANLEELPVKDGLYLHSKEWEDTYTERNWEHPNTVGVWGMLPPNDTMDYETAHRSLLKVWETWEWKRCWGWDFPWTAMAAARLGEPKMAVDALLIDAGTKNYYDERGVCTGGPCPYLPGNGGLLYAVAMMAAGWDGAPDKHAPGFPDDGSWTVKWEGLHPAP</sequence>
<evidence type="ECO:0008006" key="3">
    <source>
        <dbReference type="Google" id="ProtNLM"/>
    </source>
</evidence>
<protein>
    <recommendedName>
        <fullName evidence="3">Glycoside hydrolase family 65</fullName>
    </recommendedName>
</protein>
<keyword evidence="2" id="KW-1185">Reference proteome</keyword>
<accession>A0ABS9RKG4</accession>